<evidence type="ECO:0000313" key="2">
    <source>
        <dbReference type="Proteomes" id="UP001273350"/>
    </source>
</evidence>
<organism evidence="1 2">
    <name type="scientific">Flavobacterium cupriresistens</name>
    <dbReference type="NCBI Taxonomy" id="2893885"/>
    <lineage>
        <taxon>Bacteria</taxon>
        <taxon>Pseudomonadati</taxon>
        <taxon>Bacteroidota</taxon>
        <taxon>Flavobacteriia</taxon>
        <taxon>Flavobacteriales</taxon>
        <taxon>Flavobacteriaceae</taxon>
        <taxon>Flavobacterium</taxon>
    </lineage>
</organism>
<dbReference type="Proteomes" id="UP001273350">
    <property type="component" value="Unassembled WGS sequence"/>
</dbReference>
<name>A0ABU4RGK2_9FLAO</name>
<dbReference type="Gene3D" id="2.60.120.10">
    <property type="entry name" value="Jelly Rolls"/>
    <property type="match status" value="1"/>
</dbReference>
<dbReference type="InterPro" id="IPR014710">
    <property type="entry name" value="RmlC-like_jellyroll"/>
</dbReference>
<accession>A0ABU4RGK2</accession>
<gene>
    <name evidence="1" type="ORF">SGQ83_20290</name>
</gene>
<reference evidence="1 2" key="1">
    <citation type="submission" date="2023-11" db="EMBL/GenBank/DDBJ databases">
        <title>Unpublished Manusciprt.</title>
        <authorList>
            <person name="Saticioglu I.B."/>
            <person name="Ay H."/>
            <person name="Ajmi N."/>
            <person name="Altun S."/>
            <person name="Duman M."/>
        </authorList>
    </citation>
    <scope>NUCLEOTIDE SEQUENCE [LARGE SCALE GENOMIC DNA]</scope>
    <source>
        <strain evidence="1 2">Fl-318</strain>
    </source>
</reference>
<dbReference type="RefSeq" id="WP_230002230.1">
    <property type="nucleotide sequence ID" value="NZ_CP087134.1"/>
</dbReference>
<protein>
    <recommendedName>
        <fullName evidence="3">Cupin domain-containing protein</fullName>
    </recommendedName>
</protein>
<dbReference type="InterPro" id="IPR011051">
    <property type="entry name" value="RmlC_Cupin_sf"/>
</dbReference>
<dbReference type="EMBL" id="JAWXVI010000011">
    <property type="protein sequence ID" value="MDX6191706.1"/>
    <property type="molecule type" value="Genomic_DNA"/>
</dbReference>
<sequence>MKNMIATLINPPENWSFWTAEKISELENATDNFKVGEQLVLENNEFKIWTIHLPPGESMPFHTHSKRYFWTALSAGKSISYYNDGSVLETQYEVNDVKYFSDLSDANFFTHNLENTGSTELIFMTVEFLKELDVENI</sequence>
<proteinExistence type="predicted"/>
<comment type="caution">
    <text evidence="1">The sequence shown here is derived from an EMBL/GenBank/DDBJ whole genome shotgun (WGS) entry which is preliminary data.</text>
</comment>
<keyword evidence="2" id="KW-1185">Reference proteome</keyword>
<evidence type="ECO:0000313" key="1">
    <source>
        <dbReference type="EMBL" id="MDX6191706.1"/>
    </source>
</evidence>
<dbReference type="SUPFAM" id="SSF51182">
    <property type="entry name" value="RmlC-like cupins"/>
    <property type="match status" value="1"/>
</dbReference>
<evidence type="ECO:0008006" key="3">
    <source>
        <dbReference type="Google" id="ProtNLM"/>
    </source>
</evidence>